<evidence type="ECO:0000256" key="2">
    <source>
        <dbReference type="ARBA" id="ARBA00022771"/>
    </source>
</evidence>
<dbReference type="SUPFAM" id="SSF50891">
    <property type="entry name" value="Cyclophilin-like"/>
    <property type="match status" value="1"/>
</dbReference>
<evidence type="ECO:0000256" key="1">
    <source>
        <dbReference type="ARBA" id="ARBA00022723"/>
    </source>
</evidence>
<dbReference type="InterPro" id="IPR029000">
    <property type="entry name" value="Cyclophilin-like_dom_sf"/>
</dbReference>
<protein>
    <submittedName>
        <fullName evidence="6">Putative roquin-2</fullName>
    </submittedName>
</protein>
<dbReference type="GO" id="GO:0008270">
    <property type="term" value="F:zinc ion binding"/>
    <property type="evidence" value="ECO:0007669"/>
    <property type="project" value="UniProtKB-KW"/>
</dbReference>
<feature type="domain" description="RING-type" evidence="5">
    <location>
        <begin position="44"/>
        <end position="85"/>
    </location>
</feature>
<dbReference type="EMBL" id="QCYY01002918">
    <property type="protein sequence ID" value="ROT66546.1"/>
    <property type="molecule type" value="Genomic_DNA"/>
</dbReference>
<reference evidence="6 7" key="2">
    <citation type="submission" date="2019-01" db="EMBL/GenBank/DDBJ databases">
        <title>The decoding of complex shrimp genome reveals the adaptation for benthos swimmer, frequently molting mechanism and breeding impact on genome.</title>
        <authorList>
            <person name="Sun Y."/>
            <person name="Gao Y."/>
            <person name="Yu Y."/>
        </authorList>
    </citation>
    <scope>NUCLEOTIDE SEQUENCE [LARGE SCALE GENOMIC DNA]</scope>
    <source>
        <tissue evidence="6">Muscle</tissue>
    </source>
</reference>
<proteinExistence type="predicted"/>
<gene>
    <name evidence="6" type="ORF">C7M84_015425</name>
</gene>
<comment type="caution">
    <text evidence="6">The sequence shown here is derived from an EMBL/GenBank/DDBJ whole genome shotgun (WGS) entry which is preliminary data.</text>
</comment>
<dbReference type="SMART" id="SM00184">
    <property type="entry name" value="RING"/>
    <property type="match status" value="1"/>
</dbReference>
<dbReference type="AlphaFoldDB" id="A0A3R7PCC6"/>
<evidence type="ECO:0000313" key="7">
    <source>
        <dbReference type="Proteomes" id="UP000283509"/>
    </source>
</evidence>
<dbReference type="OrthoDB" id="654191at2759"/>
<organism evidence="6 7">
    <name type="scientific">Penaeus vannamei</name>
    <name type="common">Whiteleg shrimp</name>
    <name type="synonym">Litopenaeus vannamei</name>
    <dbReference type="NCBI Taxonomy" id="6689"/>
    <lineage>
        <taxon>Eukaryota</taxon>
        <taxon>Metazoa</taxon>
        <taxon>Ecdysozoa</taxon>
        <taxon>Arthropoda</taxon>
        <taxon>Crustacea</taxon>
        <taxon>Multicrustacea</taxon>
        <taxon>Malacostraca</taxon>
        <taxon>Eumalacostraca</taxon>
        <taxon>Eucarida</taxon>
        <taxon>Decapoda</taxon>
        <taxon>Dendrobranchiata</taxon>
        <taxon>Penaeoidea</taxon>
        <taxon>Penaeidae</taxon>
        <taxon>Penaeus</taxon>
    </lineage>
</organism>
<dbReference type="InterPro" id="IPR017907">
    <property type="entry name" value="Znf_RING_CS"/>
</dbReference>
<dbReference type="Proteomes" id="UP000283509">
    <property type="component" value="Unassembled WGS sequence"/>
</dbReference>
<dbReference type="InterPro" id="IPR001841">
    <property type="entry name" value="Znf_RING"/>
</dbReference>
<dbReference type="Pfam" id="PF14634">
    <property type="entry name" value="zf-RING_5"/>
    <property type="match status" value="1"/>
</dbReference>
<dbReference type="InterPro" id="IPR013083">
    <property type="entry name" value="Znf_RING/FYVE/PHD"/>
</dbReference>
<dbReference type="Gene3D" id="3.30.40.10">
    <property type="entry name" value="Zinc/RING finger domain, C3HC4 (zinc finger)"/>
    <property type="match status" value="1"/>
</dbReference>
<evidence type="ECO:0000259" key="5">
    <source>
        <dbReference type="PROSITE" id="PS50089"/>
    </source>
</evidence>
<evidence type="ECO:0000256" key="4">
    <source>
        <dbReference type="PROSITE-ProRule" id="PRU00175"/>
    </source>
</evidence>
<evidence type="ECO:0000313" key="6">
    <source>
        <dbReference type="EMBL" id="ROT66546.1"/>
    </source>
</evidence>
<dbReference type="SUPFAM" id="SSF57850">
    <property type="entry name" value="RING/U-box"/>
    <property type="match status" value="1"/>
</dbReference>
<accession>A0A3R7PCC6</accession>
<dbReference type="PANTHER" id="PTHR47156:SF10">
    <property type="entry name" value="E3 UBIQUITIN-PROTEIN LIGASE TRIM-21-RELATED"/>
    <property type="match status" value="1"/>
</dbReference>
<dbReference type="PROSITE" id="PS50089">
    <property type="entry name" value="ZF_RING_2"/>
    <property type="match status" value="1"/>
</dbReference>
<keyword evidence="3" id="KW-0862">Zinc</keyword>
<evidence type="ECO:0000256" key="3">
    <source>
        <dbReference type="ARBA" id="ARBA00022833"/>
    </source>
</evidence>
<dbReference type="InterPro" id="IPR052667">
    <property type="entry name" value="E3_ubiquitin-ligase_RING"/>
</dbReference>
<keyword evidence="1" id="KW-0479">Metal-binding</keyword>
<dbReference type="Gene3D" id="2.40.100.10">
    <property type="entry name" value="Cyclophilin-like"/>
    <property type="match status" value="1"/>
</dbReference>
<sequence length="417" mass="46182">MTPIGGSNGRLFPMPMPTSSLRSEDYSSAPVVIVDATMEKQISCAICFEIFASGEREPVMLPECGHTVCRHCLANLHEVMCPFCKKYHTGKPVGDLPINYALLGVADMYERKSLPLEQTTIDAINERSLILSKVYLALKHSLTMDEGSRCRNVYSKKLYDILRGGGSISELEDLKMQMSPPDDMGANSAEKRKRRGLAMETVCCLALNSDGRKAKIGWEDGNLNLCALCDADDIDAHIILKMADVLPLVPRENPTVFMDMATATGKVGRIYIKVWSHLRRGQHFLALCRGHLGYSFRESSFLNLIKHEEIPCLTGGFYLTENGPVGEALMDDLQWDDGHQWPGRKGLVIGWKCQEVEHQTTFAIVLENSSVSFPCSFGEVVSGMSVVESIAARRLVAEPKIVEVGIVIPEFVSDHQL</sequence>
<keyword evidence="7" id="KW-1185">Reference proteome</keyword>
<reference evidence="6 7" key="1">
    <citation type="submission" date="2018-04" db="EMBL/GenBank/DDBJ databases">
        <authorList>
            <person name="Zhang X."/>
            <person name="Yuan J."/>
            <person name="Li F."/>
            <person name="Xiang J."/>
        </authorList>
    </citation>
    <scope>NUCLEOTIDE SEQUENCE [LARGE SCALE GENOMIC DNA]</scope>
    <source>
        <tissue evidence="6">Muscle</tissue>
    </source>
</reference>
<keyword evidence="2 4" id="KW-0863">Zinc-finger</keyword>
<dbReference type="PROSITE" id="PS00518">
    <property type="entry name" value="ZF_RING_1"/>
    <property type="match status" value="1"/>
</dbReference>
<dbReference type="PANTHER" id="PTHR47156">
    <property type="entry name" value="PROTEIN CBG20824"/>
    <property type="match status" value="1"/>
</dbReference>
<name>A0A3R7PCC6_PENVA</name>